<dbReference type="InterPro" id="IPR000760">
    <property type="entry name" value="Inositol_monophosphatase-like"/>
</dbReference>
<dbReference type="InterPro" id="IPR050725">
    <property type="entry name" value="CysQ/Inositol_MonoPase"/>
</dbReference>
<dbReference type="PROSITE" id="PS00629">
    <property type="entry name" value="IMP_1"/>
    <property type="match status" value="1"/>
</dbReference>
<dbReference type="SUPFAM" id="SSF56655">
    <property type="entry name" value="Carbohydrate phosphatase"/>
    <property type="match status" value="1"/>
</dbReference>
<dbReference type="Gene3D" id="3.30.540.10">
    <property type="entry name" value="Fructose-1,6-Bisphosphatase, subunit A, domain 1"/>
    <property type="match status" value="1"/>
</dbReference>
<comment type="catalytic activity">
    <reaction evidence="5">
        <text>1D-myo-inositol 1,3,4-trisphosphate + H2O = 1D-myo-inositol 3,4-bisphosphate + phosphate</text>
        <dbReference type="Rhea" id="RHEA:70319"/>
        <dbReference type="ChEBI" id="CHEBI:15377"/>
        <dbReference type="ChEBI" id="CHEBI:43474"/>
        <dbReference type="ChEBI" id="CHEBI:58414"/>
        <dbReference type="ChEBI" id="CHEBI:83241"/>
    </reaction>
    <physiologicalReaction direction="left-to-right" evidence="5">
        <dbReference type="Rhea" id="RHEA:70320"/>
    </physiologicalReaction>
</comment>
<keyword evidence="2" id="KW-0452">Lithium</keyword>
<comment type="similarity">
    <text evidence="1">Belongs to the inositol monophosphatase superfamily.</text>
</comment>
<comment type="caution">
    <text evidence="9">The sequence shown here is derived from an EMBL/GenBank/DDBJ whole genome shotgun (WGS) entry which is preliminary data.</text>
</comment>
<feature type="binding site" evidence="8">
    <location>
        <position position="132"/>
    </location>
    <ligand>
        <name>Mg(2+)</name>
        <dbReference type="ChEBI" id="CHEBI:18420"/>
        <label>1</label>
        <note>catalytic</note>
    </ligand>
</feature>
<dbReference type="Proteomes" id="UP001286313">
    <property type="component" value="Unassembled WGS sequence"/>
</dbReference>
<name>A0AAE1F2I3_PETCI</name>
<feature type="binding site" evidence="8">
    <location>
        <position position="206"/>
    </location>
    <ligand>
        <name>Mg(2+)</name>
        <dbReference type="ChEBI" id="CHEBI:18420"/>
        <label>1</label>
        <note>catalytic</note>
    </ligand>
</feature>
<dbReference type="FunFam" id="4.10.460.10:FF:000001">
    <property type="entry name" value="Inositol polyphosphate 1-phosphatase"/>
    <property type="match status" value="1"/>
</dbReference>
<dbReference type="EMBL" id="JAWQEG010003544">
    <property type="protein sequence ID" value="KAK3865646.1"/>
    <property type="molecule type" value="Genomic_DNA"/>
</dbReference>
<accession>A0AAE1F2I3</accession>
<evidence type="ECO:0000256" key="4">
    <source>
        <dbReference type="ARBA" id="ARBA00022842"/>
    </source>
</evidence>
<gene>
    <name evidence="9" type="ORF">Pcinc_028762</name>
</gene>
<dbReference type="GO" id="GO:0046872">
    <property type="term" value="F:metal ion binding"/>
    <property type="evidence" value="ECO:0007669"/>
    <property type="project" value="UniProtKB-KW"/>
</dbReference>
<keyword evidence="3 8" id="KW-0479">Metal-binding</keyword>
<evidence type="ECO:0000256" key="8">
    <source>
        <dbReference type="PIRSR" id="PIRSR600760-2"/>
    </source>
</evidence>
<evidence type="ECO:0000313" key="10">
    <source>
        <dbReference type="Proteomes" id="UP001286313"/>
    </source>
</evidence>
<evidence type="ECO:0000256" key="5">
    <source>
        <dbReference type="ARBA" id="ARBA00044465"/>
    </source>
</evidence>
<dbReference type="GO" id="GO:0004441">
    <property type="term" value="F:inositol-1,4-bisphosphate 1-phosphatase activity"/>
    <property type="evidence" value="ECO:0007669"/>
    <property type="project" value="UniProtKB-EC"/>
</dbReference>
<evidence type="ECO:0000256" key="7">
    <source>
        <dbReference type="ARBA" id="ARBA00044519"/>
    </source>
</evidence>
<protein>
    <recommendedName>
        <fullName evidence="7">inositol-1,4-bisphosphate 1-phosphatase</fullName>
        <ecNumber evidence="7">3.1.3.57</ecNumber>
    </recommendedName>
</protein>
<dbReference type="PANTHER" id="PTHR43028">
    <property type="entry name" value="3'(2'),5'-BISPHOSPHATE NUCLEOTIDASE 1"/>
    <property type="match status" value="1"/>
</dbReference>
<proteinExistence type="inferred from homology"/>
<organism evidence="9 10">
    <name type="scientific">Petrolisthes cinctipes</name>
    <name type="common">Flat porcelain crab</name>
    <dbReference type="NCBI Taxonomy" id="88211"/>
    <lineage>
        <taxon>Eukaryota</taxon>
        <taxon>Metazoa</taxon>
        <taxon>Ecdysozoa</taxon>
        <taxon>Arthropoda</taxon>
        <taxon>Crustacea</taxon>
        <taxon>Multicrustacea</taxon>
        <taxon>Malacostraca</taxon>
        <taxon>Eumalacostraca</taxon>
        <taxon>Eucarida</taxon>
        <taxon>Decapoda</taxon>
        <taxon>Pleocyemata</taxon>
        <taxon>Anomura</taxon>
        <taxon>Galatheoidea</taxon>
        <taxon>Porcellanidae</taxon>
        <taxon>Petrolisthes</taxon>
    </lineage>
</organism>
<dbReference type="Gene3D" id="3.40.190.80">
    <property type="match status" value="1"/>
</dbReference>
<comment type="cofactor">
    <cofactor evidence="8">
        <name>Mg(2+)</name>
        <dbReference type="ChEBI" id="CHEBI:18420"/>
    </cofactor>
</comment>
<dbReference type="Gene3D" id="4.10.460.10">
    <property type="entry name" value="Inositol Polyphosphate 1-phosphatase, domain 1"/>
    <property type="match status" value="1"/>
</dbReference>
<dbReference type="InterPro" id="IPR044897">
    <property type="entry name" value="INPP1_dom_1"/>
</dbReference>
<keyword evidence="10" id="KW-1185">Reference proteome</keyword>
<dbReference type="Pfam" id="PF00459">
    <property type="entry name" value="Inositol_P"/>
    <property type="match status" value="1"/>
</dbReference>
<comment type="catalytic activity">
    <reaction evidence="6">
        <text>1D-myo-inositol 1,4-bisphosphate + H2O = 1D-myo-inositol 4-phosphate + phosphate</text>
        <dbReference type="Rhea" id="RHEA:15553"/>
        <dbReference type="ChEBI" id="CHEBI:15377"/>
        <dbReference type="ChEBI" id="CHEBI:43474"/>
        <dbReference type="ChEBI" id="CHEBI:58282"/>
        <dbReference type="ChEBI" id="CHEBI:58469"/>
        <dbReference type="EC" id="3.1.3.57"/>
    </reaction>
    <physiologicalReaction direction="left-to-right" evidence="6">
        <dbReference type="Rhea" id="RHEA:15554"/>
    </physiologicalReaction>
</comment>
<keyword evidence="4 8" id="KW-0460">Magnesium</keyword>
<evidence type="ECO:0000313" key="9">
    <source>
        <dbReference type="EMBL" id="KAK3865646.1"/>
    </source>
</evidence>
<reference evidence="9" key="1">
    <citation type="submission" date="2023-10" db="EMBL/GenBank/DDBJ databases">
        <title>Genome assemblies of two species of porcelain crab, Petrolisthes cinctipes and Petrolisthes manimaculis (Anomura: Porcellanidae).</title>
        <authorList>
            <person name="Angst P."/>
        </authorList>
    </citation>
    <scope>NUCLEOTIDE SEQUENCE</scope>
    <source>
        <strain evidence="9">PB745_01</strain>
        <tissue evidence="9">Gill</tissue>
    </source>
</reference>
<feature type="binding site" evidence="8">
    <location>
        <position position="353"/>
    </location>
    <ligand>
        <name>Mg(2+)</name>
        <dbReference type="ChEBI" id="CHEBI:18420"/>
        <label>1</label>
        <note>catalytic</note>
    </ligand>
</feature>
<feature type="binding site" evidence="8">
    <location>
        <position position="208"/>
    </location>
    <ligand>
        <name>Mg(2+)</name>
        <dbReference type="ChEBI" id="CHEBI:18420"/>
        <label>1</label>
        <note>catalytic</note>
    </ligand>
</feature>
<feature type="binding site" evidence="8">
    <location>
        <position position="209"/>
    </location>
    <ligand>
        <name>Mg(2+)</name>
        <dbReference type="ChEBI" id="CHEBI:18420"/>
        <label>1</label>
        <note>catalytic</note>
    </ligand>
</feature>
<dbReference type="PANTHER" id="PTHR43028:SF3">
    <property type="entry name" value="INOSITOL POLYPHOSPHATE 1-PHOSPHATASE"/>
    <property type="match status" value="1"/>
</dbReference>
<dbReference type="EC" id="3.1.3.57" evidence="7"/>
<sequence length="431" mass="47207">MGGVVGLWEGAVGNGYPGTHRHHRHIYVKVGASFVCGRSSSYLHSREKRVSGNMAELIKTLLSFSEQAGEIARAVRQEPQLFSLLVEEKGEEEKNQRFTHDFKTLADVLIQEALRYCVAQAFPVLSEHVRGEESAEFTNTLGETITVMVCPTQQETAQLLAKVLNDNKEAAEILATLVHSDFKWQPDLEIDKIPSLPIDNLGIWIDPIDSTGEYVKGDMGVTLGNITQRGLPCVTVLIGVYDRTSGLPVGGVINQPFAEYNHEKKSWQGKAYWGVSWNSTRIHNLPSAPRLSGNESEMAVVVSSSEDKKLLGQLTASGFKVIFATGAGYKILAVALGLCAACLSSKGSTFRWDTAAPHALLEAEGGGLVDYKKLYHLYSEQKDVGADALRELQIRYYEPNPPPGQKWNNAGGFVAYQDSSILPRILACLAQ</sequence>
<evidence type="ECO:0000256" key="2">
    <source>
        <dbReference type="ARBA" id="ARBA00022671"/>
    </source>
</evidence>
<evidence type="ECO:0000256" key="3">
    <source>
        <dbReference type="ARBA" id="ARBA00022723"/>
    </source>
</evidence>
<dbReference type="AlphaFoldDB" id="A0AAE1F2I3"/>
<dbReference type="InterPro" id="IPR020583">
    <property type="entry name" value="Inositol_monoP_metal-BS"/>
</dbReference>
<evidence type="ECO:0000256" key="1">
    <source>
        <dbReference type="ARBA" id="ARBA00009759"/>
    </source>
</evidence>
<evidence type="ECO:0000256" key="6">
    <source>
        <dbReference type="ARBA" id="ARBA00044478"/>
    </source>
</evidence>